<protein>
    <recommendedName>
        <fullName evidence="2">Xylanolytic transcriptional activator regulatory domain-containing protein</fullName>
    </recommendedName>
</protein>
<gene>
    <name evidence="3" type="ORF">OIDMADRAFT_66882</name>
</gene>
<sequence>CRFNNCRSFPSCCIGDLQLWNEGTRSQDLEILRASFRKFFNCLNPHYLCLHEPYFNSRFESYLAEDPVASDNVDSRQFVALVSLIVAVIKILEEYCVDSKTVPGWKEFSRAEHLLSHTTWLGRGNLLTIQCLILKTIYFLFIERQNAAYDAISTAVRLTYQIGLHDQTSWLNSSSFDVTMRQRIFWCLYCLDRNVALVCGVPFLIRESNFKVDLPHSMDGTDVLISQPSSDPDSSSIPYLHRTIKWAKLCSEIWDTMFGMNASNLTNQEFVATMDARIMLLVHDLPPDLQWTPTYLDSADIRRYPLYVLRQAVVIHLRTNHLRLLLRRKEMLNLKYHPREAEACVAITTSSIDAIHAFHTSPFHQRTDRYSSVIYLSGAIIPLTCIIIKDDNDTGNDLRLRAGRAFRKALSLLQEIAPGYTFARRVLMQLRR</sequence>
<evidence type="ECO:0000259" key="2">
    <source>
        <dbReference type="SMART" id="SM00906"/>
    </source>
</evidence>
<dbReference type="EMBL" id="KN832894">
    <property type="protein sequence ID" value="KIM93559.1"/>
    <property type="molecule type" value="Genomic_DNA"/>
</dbReference>
<dbReference type="SMART" id="SM00906">
    <property type="entry name" value="Fungal_trans"/>
    <property type="match status" value="1"/>
</dbReference>
<evidence type="ECO:0000256" key="1">
    <source>
        <dbReference type="ARBA" id="ARBA00023242"/>
    </source>
</evidence>
<accession>A0A0C3GQ76</accession>
<dbReference type="GO" id="GO:0006351">
    <property type="term" value="P:DNA-templated transcription"/>
    <property type="evidence" value="ECO:0007669"/>
    <property type="project" value="InterPro"/>
</dbReference>
<dbReference type="OrthoDB" id="3507486at2759"/>
<keyword evidence="4" id="KW-1185">Reference proteome</keyword>
<reference evidence="3 4" key="1">
    <citation type="submission" date="2014-04" db="EMBL/GenBank/DDBJ databases">
        <authorList>
            <consortium name="DOE Joint Genome Institute"/>
            <person name="Kuo A."/>
            <person name="Martino E."/>
            <person name="Perotto S."/>
            <person name="Kohler A."/>
            <person name="Nagy L.G."/>
            <person name="Floudas D."/>
            <person name="Copeland A."/>
            <person name="Barry K.W."/>
            <person name="Cichocki N."/>
            <person name="Veneault-Fourrey C."/>
            <person name="LaButti K."/>
            <person name="Lindquist E.A."/>
            <person name="Lipzen A."/>
            <person name="Lundell T."/>
            <person name="Morin E."/>
            <person name="Murat C."/>
            <person name="Sun H."/>
            <person name="Tunlid A."/>
            <person name="Henrissat B."/>
            <person name="Grigoriev I.V."/>
            <person name="Hibbett D.S."/>
            <person name="Martin F."/>
            <person name="Nordberg H.P."/>
            <person name="Cantor M.N."/>
            <person name="Hua S.X."/>
        </authorList>
    </citation>
    <scope>NUCLEOTIDE SEQUENCE [LARGE SCALE GENOMIC DNA]</scope>
    <source>
        <strain evidence="3 4">Zn</strain>
    </source>
</reference>
<dbReference type="HOGENOM" id="CLU_520778_0_0_1"/>
<dbReference type="PANTHER" id="PTHR46910:SF11">
    <property type="entry name" value="ZN(2)-C6 FUNGAL-TYPE DOMAIN-CONTAINING PROTEIN"/>
    <property type="match status" value="1"/>
</dbReference>
<evidence type="ECO:0000313" key="3">
    <source>
        <dbReference type="EMBL" id="KIM93559.1"/>
    </source>
</evidence>
<reference evidence="4" key="2">
    <citation type="submission" date="2015-01" db="EMBL/GenBank/DDBJ databases">
        <title>Evolutionary Origins and Diversification of the Mycorrhizal Mutualists.</title>
        <authorList>
            <consortium name="DOE Joint Genome Institute"/>
            <consortium name="Mycorrhizal Genomics Consortium"/>
            <person name="Kohler A."/>
            <person name="Kuo A."/>
            <person name="Nagy L.G."/>
            <person name="Floudas D."/>
            <person name="Copeland A."/>
            <person name="Barry K.W."/>
            <person name="Cichocki N."/>
            <person name="Veneault-Fourrey C."/>
            <person name="LaButti K."/>
            <person name="Lindquist E.A."/>
            <person name="Lipzen A."/>
            <person name="Lundell T."/>
            <person name="Morin E."/>
            <person name="Murat C."/>
            <person name="Riley R."/>
            <person name="Ohm R."/>
            <person name="Sun H."/>
            <person name="Tunlid A."/>
            <person name="Henrissat B."/>
            <person name="Grigoriev I.V."/>
            <person name="Hibbett D.S."/>
            <person name="Martin F."/>
        </authorList>
    </citation>
    <scope>NUCLEOTIDE SEQUENCE [LARGE SCALE GENOMIC DNA]</scope>
    <source>
        <strain evidence="4">Zn</strain>
    </source>
</reference>
<proteinExistence type="predicted"/>
<dbReference type="STRING" id="913774.A0A0C3GQ76"/>
<keyword evidence="1" id="KW-0539">Nucleus</keyword>
<dbReference type="GO" id="GO:0008270">
    <property type="term" value="F:zinc ion binding"/>
    <property type="evidence" value="ECO:0007669"/>
    <property type="project" value="InterPro"/>
</dbReference>
<dbReference type="GO" id="GO:0003700">
    <property type="term" value="F:DNA-binding transcription factor activity"/>
    <property type="evidence" value="ECO:0007669"/>
    <property type="project" value="InterPro"/>
</dbReference>
<organism evidence="3 4">
    <name type="scientific">Oidiodendron maius (strain Zn)</name>
    <dbReference type="NCBI Taxonomy" id="913774"/>
    <lineage>
        <taxon>Eukaryota</taxon>
        <taxon>Fungi</taxon>
        <taxon>Dikarya</taxon>
        <taxon>Ascomycota</taxon>
        <taxon>Pezizomycotina</taxon>
        <taxon>Leotiomycetes</taxon>
        <taxon>Leotiomycetes incertae sedis</taxon>
        <taxon>Myxotrichaceae</taxon>
        <taxon>Oidiodendron</taxon>
    </lineage>
</organism>
<dbReference type="PANTHER" id="PTHR46910">
    <property type="entry name" value="TRANSCRIPTION FACTOR PDR1"/>
    <property type="match status" value="1"/>
</dbReference>
<dbReference type="GO" id="GO:0003677">
    <property type="term" value="F:DNA binding"/>
    <property type="evidence" value="ECO:0007669"/>
    <property type="project" value="InterPro"/>
</dbReference>
<dbReference type="InParanoid" id="A0A0C3GQ76"/>
<name>A0A0C3GQ76_OIDMZ</name>
<feature type="non-terminal residue" evidence="3">
    <location>
        <position position="1"/>
    </location>
</feature>
<dbReference type="Pfam" id="PF04082">
    <property type="entry name" value="Fungal_trans"/>
    <property type="match status" value="1"/>
</dbReference>
<dbReference type="CDD" id="cd12148">
    <property type="entry name" value="fungal_TF_MHR"/>
    <property type="match status" value="1"/>
</dbReference>
<dbReference type="AlphaFoldDB" id="A0A0C3GQ76"/>
<feature type="non-terminal residue" evidence="3">
    <location>
        <position position="432"/>
    </location>
</feature>
<dbReference type="InterPro" id="IPR050987">
    <property type="entry name" value="AtrR-like"/>
</dbReference>
<dbReference type="InterPro" id="IPR007219">
    <property type="entry name" value="XnlR_reg_dom"/>
</dbReference>
<feature type="domain" description="Xylanolytic transcriptional activator regulatory" evidence="2">
    <location>
        <begin position="148"/>
        <end position="221"/>
    </location>
</feature>
<dbReference type="Proteomes" id="UP000054321">
    <property type="component" value="Unassembled WGS sequence"/>
</dbReference>
<evidence type="ECO:0000313" key="4">
    <source>
        <dbReference type="Proteomes" id="UP000054321"/>
    </source>
</evidence>